<accession>A0AC59YI38</accession>
<reference evidence="1" key="2">
    <citation type="submission" date="2025-03" db="EMBL/GenBank/DDBJ databases">
        <authorList>
            <consortium name="ELIXIR-Norway"/>
            <consortium name="Elixir Norway"/>
        </authorList>
    </citation>
    <scope>NUCLEOTIDE SEQUENCE</scope>
</reference>
<protein>
    <submittedName>
        <fullName evidence="1">Uncharacterized protein</fullName>
    </submittedName>
</protein>
<sequence length="117" mass="12305">MVSGKQVTKSELEARKETEIGVGFRSQHIHSSGPAPAPYAGNLLVRVDFLGLRTYGVLGAGLVTAAGSEEDAEETGTRSRTPLRVVQKQAAVIRAGACPPPSQAFGQPWDSSSKTAR</sequence>
<evidence type="ECO:0000313" key="1">
    <source>
        <dbReference type="EMBL" id="CAM9693029.1"/>
    </source>
</evidence>
<organism evidence="1 2">
    <name type="scientific">Rangifer tarandus platyrhynchus</name>
    <name type="common">Svalbard reindeer</name>
    <dbReference type="NCBI Taxonomy" id="3082113"/>
    <lineage>
        <taxon>Eukaryota</taxon>
        <taxon>Metazoa</taxon>
        <taxon>Chordata</taxon>
        <taxon>Craniata</taxon>
        <taxon>Vertebrata</taxon>
        <taxon>Euteleostomi</taxon>
        <taxon>Mammalia</taxon>
        <taxon>Eutheria</taxon>
        <taxon>Laurasiatheria</taxon>
        <taxon>Artiodactyla</taxon>
        <taxon>Ruminantia</taxon>
        <taxon>Pecora</taxon>
        <taxon>Cervidae</taxon>
        <taxon>Odocoileinae</taxon>
        <taxon>Rangifer</taxon>
    </lineage>
</organism>
<reference evidence="1" key="1">
    <citation type="submission" date="2023-05" db="EMBL/GenBank/DDBJ databases">
        <authorList>
            <consortium name="ELIXIR-Norway"/>
        </authorList>
    </citation>
    <scope>NUCLEOTIDE SEQUENCE</scope>
</reference>
<gene>
    <name evidence="1" type="ORF">MRATA1EN22A_LOCUS6115</name>
</gene>
<name>A0AC59YI38_RANTA</name>
<proteinExistence type="predicted"/>
<dbReference type="Proteomes" id="UP001162501">
    <property type="component" value="Chromosome 15"/>
</dbReference>
<dbReference type="EMBL" id="OX596099">
    <property type="protein sequence ID" value="CAM9693029.1"/>
    <property type="molecule type" value="Genomic_DNA"/>
</dbReference>
<evidence type="ECO:0000313" key="2">
    <source>
        <dbReference type="Proteomes" id="UP001162501"/>
    </source>
</evidence>